<dbReference type="Proteomes" id="UP001165080">
    <property type="component" value="Unassembled WGS sequence"/>
</dbReference>
<name>A0A9W6EYW1_9CHLO</name>
<reference evidence="2 3" key="1">
    <citation type="journal article" date="2023" name="Commun. Biol.">
        <title>Reorganization of the ancestral sex-determining regions during the evolution of trioecy in Pleodorina starrii.</title>
        <authorList>
            <person name="Takahashi K."/>
            <person name="Suzuki S."/>
            <person name="Kawai-Toyooka H."/>
            <person name="Yamamoto K."/>
            <person name="Hamaji T."/>
            <person name="Ootsuki R."/>
            <person name="Yamaguchi H."/>
            <person name="Kawachi M."/>
            <person name="Higashiyama T."/>
            <person name="Nozaki H."/>
        </authorList>
    </citation>
    <scope>NUCLEOTIDE SEQUENCE [LARGE SCALE GENOMIC DNA]</scope>
    <source>
        <strain evidence="2 3">NIES-4479</strain>
    </source>
</reference>
<feature type="region of interest" description="Disordered" evidence="1">
    <location>
        <begin position="82"/>
        <end position="114"/>
    </location>
</feature>
<feature type="region of interest" description="Disordered" evidence="1">
    <location>
        <begin position="441"/>
        <end position="461"/>
    </location>
</feature>
<organism evidence="2 3">
    <name type="scientific">Pleodorina starrii</name>
    <dbReference type="NCBI Taxonomy" id="330485"/>
    <lineage>
        <taxon>Eukaryota</taxon>
        <taxon>Viridiplantae</taxon>
        <taxon>Chlorophyta</taxon>
        <taxon>core chlorophytes</taxon>
        <taxon>Chlorophyceae</taxon>
        <taxon>CS clade</taxon>
        <taxon>Chlamydomonadales</taxon>
        <taxon>Volvocaceae</taxon>
        <taxon>Pleodorina</taxon>
    </lineage>
</organism>
<keyword evidence="3" id="KW-1185">Reference proteome</keyword>
<feature type="compositionally biased region" description="Low complexity" evidence="1">
    <location>
        <begin position="549"/>
        <end position="593"/>
    </location>
</feature>
<feature type="region of interest" description="Disordered" evidence="1">
    <location>
        <begin position="1572"/>
        <end position="1595"/>
    </location>
</feature>
<feature type="compositionally biased region" description="Low complexity" evidence="1">
    <location>
        <begin position="286"/>
        <end position="297"/>
    </location>
</feature>
<feature type="region of interest" description="Disordered" evidence="1">
    <location>
        <begin position="1398"/>
        <end position="1419"/>
    </location>
</feature>
<evidence type="ECO:0000313" key="2">
    <source>
        <dbReference type="EMBL" id="GLC49949.1"/>
    </source>
</evidence>
<feature type="region of interest" description="Disordered" evidence="1">
    <location>
        <begin position="248"/>
        <end position="338"/>
    </location>
</feature>
<accession>A0A9W6EYW1</accession>
<feature type="region of interest" description="Disordered" evidence="1">
    <location>
        <begin position="743"/>
        <end position="765"/>
    </location>
</feature>
<feature type="compositionally biased region" description="Gly residues" evidence="1">
    <location>
        <begin position="2185"/>
        <end position="2195"/>
    </location>
</feature>
<dbReference type="PANTHER" id="PTHR45725:SF18">
    <property type="entry name" value="ORC1-LIKE AAA ATPASE DOMAIN-CONTAINING PROTEIN"/>
    <property type="match status" value="1"/>
</dbReference>
<feature type="compositionally biased region" description="Polar residues" evidence="1">
    <location>
        <begin position="130"/>
        <end position="140"/>
    </location>
</feature>
<proteinExistence type="predicted"/>
<feature type="compositionally biased region" description="Low complexity" evidence="1">
    <location>
        <begin position="98"/>
        <end position="114"/>
    </location>
</feature>
<gene>
    <name evidence="2" type="primary">PLEST010711</name>
    <name evidence="2" type="ORF">PLESTB_000326100</name>
</gene>
<feature type="compositionally biased region" description="Pro residues" evidence="1">
    <location>
        <begin position="1254"/>
        <end position="1274"/>
    </location>
</feature>
<evidence type="ECO:0008006" key="4">
    <source>
        <dbReference type="Google" id="ProtNLM"/>
    </source>
</evidence>
<feature type="region of interest" description="Disordered" evidence="1">
    <location>
        <begin position="130"/>
        <end position="206"/>
    </location>
</feature>
<feature type="compositionally biased region" description="Low complexity" evidence="1">
    <location>
        <begin position="1398"/>
        <end position="1411"/>
    </location>
</feature>
<dbReference type="EMBL" id="BRXU01000003">
    <property type="protein sequence ID" value="GLC49949.1"/>
    <property type="molecule type" value="Genomic_DNA"/>
</dbReference>
<dbReference type="InterPro" id="IPR051425">
    <property type="entry name" value="Formin_Homology"/>
</dbReference>
<feature type="region of interest" description="Disordered" evidence="1">
    <location>
        <begin position="2096"/>
        <end position="2207"/>
    </location>
</feature>
<dbReference type="PANTHER" id="PTHR45725">
    <property type="entry name" value="FORMIN HOMOLOGY 2 FAMILY MEMBER"/>
    <property type="match status" value="1"/>
</dbReference>
<feature type="region of interest" description="Disordered" evidence="1">
    <location>
        <begin position="545"/>
        <end position="593"/>
    </location>
</feature>
<sequence length="2207" mass="222381">MRAGPTPVESTGHQHSAPHVLSFRRCNLSLRFRRQGSLHLASRDAGEPLRRCLASRAATASPDHPVDSSELSRRILHGRTAAAGDGFPLSERLPGALPGSEPSVPAGSAAAEPADAVPWREGVTDHLLVASTSGNSSKPSSLAAGDIPSSSTSGSSDAGGSGLPRGRIHIRHGSDTQAAATPPSLPPRQGTSPPAPGPETQGAEVSLSLGDPVSDLTVNVSRWLEGSGAGLRHWLCAALHAHRAPGRDAGGGAAGITALPPSPQAAGTEVDAGTNDLTGHVGGGEEAPAAAATQAGTRRPHSASRLSEGAPPRSGQAAEAARRVDPDLDPESGPQPSFAAWRMEPAAELGRRPVCTGVGAGAGAGAGAESVGLGGGSAAAAAAAGGAATAAATAADEDEDVHDASSVGVLALEPFSDADEEAEHSLYDGTAVGQHVGPAPARERMTVNPGTSAGASRAPASVTSKAAAASVGAAMVAAETGCSNSQGSGLKPPTSLGAAAEVALWDGAEGLLPEWGPAERAPPPQTTQAQCADVLLAPPPVRRKASLAATGPTTAVSSSSGSGGDNRSSRSSSPSPAIRSVGSSSGISSNGTSGVSGAATLGVDAAPECGCEPGRSRSGSRSMPAELLTWELSHAADWRRVSVLVHLYGDQLDAIHVSAALVRLAKLHRRDAAALTVTAAAAAAAAAPAAADGGGASRVDAAATARAKARARARALVAMDPDREGWLTEAAERRLRRRMLQRHPGGVLTPHGPPPARGAADAGAAAQPRLLSGPAGAQPILHPDIARLIDSLLGRIPGLMPRAGYRTVSNLLWALGVLQPLLTSRRRAEGGGGGGVPRAAATGVVLAAKLRHFWQQACPQSLALALWGLARLGLRPGPVWVAEFEAASLRLLHRFNARELSCSLWALAAMRLRPDALWLAAARRSAVAALLASGDRGGAAAAAANLRSLATLLWAFAVLQVRLDGDAAAAVTAALTARLVSERDATGPQALSMAIWGLARLGLRPPAELLAAWRAAASGPRLAAAPSRAVACMLWSLALLRCAPPGDWVDEAAAALLARLREGRLGRQALCLSVGALAQLDVRVSPEWLRAFTAAAAPLVRRLDPSELGVVLHGTGRLVGGAAAATDVAVEFLAAADAAAAAALPAASADDLAGIGGGLTALGAARSAPLHWAVVRHASELVRQEKVAPRHAAACLEYLASSARPTARCPAAAAASTCSADAADGGDGAAAEDGTRVLCYDAVRARIPANTKQPLPPPQPPPPPTAAAPSRPPRPPRGFVAALLRVVLVAELDQHDVYDVGAALCAAAELGCVATTPAARAAVAAAATRVCGHAPGARPVLRLLQGMYGLRVRPRAGWLARVAGQVGGRLRNLSREELELLLRLLGALQCRPRRAAAAAAQDSDAGSSGSSHGDERPHPSALTALLTAAQPALAAAPIQHLLQFATAIVAATTATLPDGAAAAAAAAAPPPPPATQLQLPPGWMAALEAATAAKLSQSCVSAAALVELLACFACLGHAPGAAWADAWYDSTARRLRGLSPAHLCTALHLQRRLGLRPPLTWLQSHATALMAAAAAPPPAGEEQEQQRRRPPQREAVQLSPLEVLAAVAELQRLGLDDASLAAGPWPAAAAPPAPLSSLVAAAATALHGELRVAEPAAQLATLAALQSVADPRVTGPSAPHAEGWAVGVVAMAHSVIAERPLHQLLAGLQPPPPAAAAPAAAAAASPEPIVALLASMARWGHAPDHRWLSGIARHVCQKAESAAAAAGGGGAAADDDDAGRWPAADAARAVCCLAALGYVPDAAVAERLQRLLQPSLALGSGGSGGGLPPPLAAELCCAWAAVRRRPPPAWWRAAEAGALAPRALAEVPPAALLRLPYSMAQLGHVPSYEWLACYLPHLTAALGAAANNTANANAASRAADLANLSWALGSAIHAGGYPPDVFSSSGALQALLAATRPLLAAMGPGQLVLLVEGLARGRHRLPQEWVDAFAGQVARQLSACGPSDLVSFLYCLAFLDARPPAPWLAAALHRTAQLLPPLLRSPEAYRADDLAWAVAKLDSRGAIAQPFLELLGRQRAAAAAAAAAAAPPPPSAWFIRAAAGGGGGGDQQDADAAADGGGGEAAAAAARRGRRPRSDMGRRRGGSGGKAAAVAAEEVVGAAPQADDDEEEVAEARGTRATARRGRGRGGGVASGSRGGRAFRLSSVRGA</sequence>
<evidence type="ECO:0000313" key="3">
    <source>
        <dbReference type="Proteomes" id="UP001165080"/>
    </source>
</evidence>
<comment type="caution">
    <text evidence="2">The sequence shown here is derived from an EMBL/GenBank/DDBJ whole genome shotgun (WGS) entry which is preliminary data.</text>
</comment>
<protein>
    <recommendedName>
        <fullName evidence="4">RAP domain-containing protein</fullName>
    </recommendedName>
</protein>
<feature type="compositionally biased region" description="Low complexity" evidence="1">
    <location>
        <begin position="2146"/>
        <end position="2161"/>
    </location>
</feature>
<feature type="region of interest" description="Disordered" evidence="1">
    <location>
        <begin position="1249"/>
        <end position="1274"/>
    </location>
</feature>
<evidence type="ECO:0000256" key="1">
    <source>
        <dbReference type="SAM" id="MobiDB-lite"/>
    </source>
</evidence>